<name>A0ABQ9U3Z8_SAGOE</name>
<dbReference type="EMBL" id="JASSZA010000016">
    <property type="protein sequence ID" value="KAK2091500.1"/>
    <property type="molecule type" value="Genomic_DNA"/>
</dbReference>
<feature type="compositionally biased region" description="Polar residues" evidence="1">
    <location>
        <begin position="1"/>
        <end position="20"/>
    </location>
</feature>
<feature type="region of interest" description="Disordered" evidence="1">
    <location>
        <begin position="1"/>
        <end position="177"/>
    </location>
</feature>
<protein>
    <submittedName>
        <fullName evidence="2">Uncharacterized protein</fullName>
    </submittedName>
</protein>
<gene>
    <name evidence="2" type="ORF">P7K49_030784</name>
</gene>
<sequence>MPAGNQCTVSSPSWSCQRGSRATRLSARPTNVAYPFPAGHSRPSPRPALTGHLESGLIAGGARRGSDPTWGGRRGKSGWERGAPTPETVDLATPAPCRPTLWPRLPGIPALTPAAPGPAGAPGSQLRRPPPVSRAPRMPSFGTGRRWNNGGSQRQREDSGGGDRGGKGCGSGGGSSGGDGVGAGCTFATYPCPSAEARKTVLWNSERTLDTPKGSSSSPILEWSFWRLKSPYSGSWVVGRFVANLQPRTVSAGLGVRSPPFSPPPLPPPSPLPASSLYAPCLLLAPWLREGPGLGLGGRR</sequence>
<feature type="compositionally biased region" description="Basic and acidic residues" evidence="1">
    <location>
        <begin position="154"/>
        <end position="166"/>
    </location>
</feature>
<accession>A0ABQ9U3Z8</accession>
<dbReference type="Proteomes" id="UP001266305">
    <property type="component" value="Unassembled WGS sequence"/>
</dbReference>
<evidence type="ECO:0000313" key="3">
    <source>
        <dbReference type="Proteomes" id="UP001266305"/>
    </source>
</evidence>
<comment type="caution">
    <text evidence="2">The sequence shown here is derived from an EMBL/GenBank/DDBJ whole genome shotgun (WGS) entry which is preliminary data.</text>
</comment>
<keyword evidence="3" id="KW-1185">Reference proteome</keyword>
<organism evidence="2 3">
    <name type="scientific">Saguinus oedipus</name>
    <name type="common">Cotton-top tamarin</name>
    <name type="synonym">Oedipomidas oedipus</name>
    <dbReference type="NCBI Taxonomy" id="9490"/>
    <lineage>
        <taxon>Eukaryota</taxon>
        <taxon>Metazoa</taxon>
        <taxon>Chordata</taxon>
        <taxon>Craniata</taxon>
        <taxon>Vertebrata</taxon>
        <taxon>Euteleostomi</taxon>
        <taxon>Mammalia</taxon>
        <taxon>Eutheria</taxon>
        <taxon>Euarchontoglires</taxon>
        <taxon>Primates</taxon>
        <taxon>Haplorrhini</taxon>
        <taxon>Platyrrhini</taxon>
        <taxon>Cebidae</taxon>
        <taxon>Callitrichinae</taxon>
        <taxon>Saguinus</taxon>
    </lineage>
</organism>
<evidence type="ECO:0000256" key="1">
    <source>
        <dbReference type="SAM" id="MobiDB-lite"/>
    </source>
</evidence>
<evidence type="ECO:0000313" key="2">
    <source>
        <dbReference type="EMBL" id="KAK2091500.1"/>
    </source>
</evidence>
<feature type="compositionally biased region" description="Low complexity" evidence="1">
    <location>
        <begin position="107"/>
        <end position="123"/>
    </location>
</feature>
<feature type="compositionally biased region" description="Gly residues" evidence="1">
    <location>
        <begin position="167"/>
        <end position="177"/>
    </location>
</feature>
<proteinExistence type="predicted"/>
<reference evidence="2 3" key="1">
    <citation type="submission" date="2023-05" db="EMBL/GenBank/DDBJ databases">
        <title>B98-5 Cell Line De Novo Hybrid Assembly: An Optical Mapping Approach.</title>
        <authorList>
            <person name="Kananen K."/>
            <person name="Auerbach J.A."/>
            <person name="Kautto E."/>
            <person name="Blachly J.S."/>
        </authorList>
    </citation>
    <scope>NUCLEOTIDE SEQUENCE [LARGE SCALE GENOMIC DNA]</scope>
    <source>
        <strain evidence="2">B95-8</strain>
        <tissue evidence="2">Cell line</tissue>
    </source>
</reference>